<reference evidence="2" key="1">
    <citation type="submission" date="2021-10" db="EMBL/GenBank/DDBJ databases">
        <title>Tropical sea cucumber genome reveals ecological adaptation and Cuvierian tubules defense mechanism.</title>
        <authorList>
            <person name="Chen T."/>
        </authorList>
    </citation>
    <scope>NUCLEOTIDE SEQUENCE</scope>
    <source>
        <strain evidence="2">Nanhai2018</strain>
        <tissue evidence="2">Muscle</tissue>
    </source>
</reference>
<dbReference type="AlphaFoldDB" id="A0A9Q1CQ32"/>
<protein>
    <submittedName>
        <fullName evidence="2">Uncharacterized protein</fullName>
    </submittedName>
</protein>
<comment type="caution">
    <text evidence="2">The sequence shown here is derived from an EMBL/GenBank/DDBJ whole genome shotgun (WGS) entry which is preliminary data.</text>
</comment>
<feature type="compositionally biased region" description="Basic and acidic residues" evidence="1">
    <location>
        <begin position="147"/>
        <end position="156"/>
    </location>
</feature>
<name>A0A9Q1CQ32_HOLLE</name>
<gene>
    <name evidence="2" type="ORF">HOLleu_00759</name>
</gene>
<evidence type="ECO:0000256" key="1">
    <source>
        <dbReference type="SAM" id="MobiDB-lite"/>
    </source>
</evidence>
<dbReference type="EMBL" id="JAIZAY010000001">
    <property type="protein sequence ID" value="KAJ8048439.1"/>
    <property type="molecule type" value="Genomic_DNA"/>
</dbReference>
<keyword evidence="3" id="KW-1185">Reference proteome</keyword>
<evidence type="ECO:0000313" key="2">
    <source>
        <dbReference type="EMBL" id="KAJ8048439.1"/>
    </source>
</evidence>
<feature type="region of interest" description="Disordered" evidence="1">
    <location>
        <begin position="128"/>
        <end position="156"/>
    </location>
</feature>
<accession>A0A9Q1CQ32</accession>
<sequence length="156" mass="17319">MWKSVRAKEGGGIRRLSVKKSSLLEDLMPLAKNLFFPNGVSMIGPISDFSSEIGDFRQEILEDGCQSADEIPLPHPFTFFESEVEVESIPTAVWDVSFTEEASDGEISSSSSRIISFRSEHNMDDCRLESDILDDTVPYEVDNASTSEEKSDNEAS</sequence>
<dbReference type="Proteomes" id="UP001152320">
    <property type="component" value="Chromosome 1"/>
</dbReference>
<organism evidence="2 3">
    <name type="scientific">Holothuria leucospilota</name>
    <name type="common">Black long sea cucumber</name>
    <name type="synonym">Mertensiothuria leucospilota</name>
    <dbReference type="NCBI Taxonomy" id="206669"/>
    <lineage>
        <taxon>Eukaryota</taxon>
        <taxon>Metazoa</taxon>
        <taxon>Echinodermata</taxon>
        <taxon>Eleutherozoa</taxon>
        <taxon>Echinozoa</taxon>
        <taxon>Holothuroidea</taxon>
        <taxon>Aspidochirotacea</taxon>
        <taxon>Aspidochirotida</taxon>
        <taxon>Holothuriidae</taxon>
        <taxon>Holothuria</taxon>
    </lineage>
</organism>
<evidence type="ECO:0000313" key="3">
    <source>
        <dbReference type="Proteomes" id="UP001152320"/>
    </source>
</evidence>
<dbReference type="OrthoDB" id="6779785at2759"/>
<proteinExistence type="predicted"/>